<name>A0A1I0RI31_9BACT</name>
<gene>
    <name evidence="2" type="ORF">SAMN05216290_3597</name>
</gene>
<dbReference type="AlphaFoldDB" id="A0A1I0RI31"/>
<dbReference type="OrthoDB" id="9852178at2"/>
<proteinExistence type="predicted"/>
<keyword evidence="3" id="KW-1185">Reference proteome</keyword>
<dbReference type="EMBL" id="FOIR01000004">
    <property type="protein sequence ID" value="SEW40488.1"/>
    <property type="molecule type" value="Genomic_DNA"/>
</dbReference>
<reference evidence="3" key="1">
    <citation type="submission" date="2016-10" db="EMBL/GenBank/DDBJ databases">
        <authorList>
            <person name="Varghese N."/>
            <person name="Submissions S."/>
        </authorList>
    </citation>
    <scope>NUCLEOTIDE SEQUENCE [LARGE SCALE GENOMIC DNA]</scope>
    <source>
        <strain evidence="3">CGMCC 1.12402</strain>
    </source>
</reference>
<evidence type="ECO:0000256" key="1">
    <source>
        <dbReference type="SAM" id="Coils"/>
    </source>
</evidence>
<protein>
    <submittedName>
        <fullName evidence="2">Uncharacterized protein</fullName>
    </submittedName>
</protein>
<dbReference type="RefSeq" id="WP_090260443.1">
    <property type="nucleotide sequence ID" value="NZ_FOIR01000004.1"/>
</dbReference>
<evidence type="ECO:0000313" key="3">
    <source>
        <dbReference type="Proteomes" id="UP000199437"/>
    </source>
</evidence>
<evidence type="ECO:0000313" key="2">
    <source>
        <dbReference type="EMBL" id="SEW40488.1"/>
    </source>
</evidence>
<sequence length="185" mass="21769">MKNYYLTFAFTLLCFSCSDNSQQARVEKLKNINEHLITEIEHLNLSSDSLKKEYNNLEDLLDSTKNKLLQYEKDRNYLEFAKLGEYQSYDSKEGNKADGFNYRIEVYGSEIYRYFYISKIEHTGEVRRQQILKNEMNIETLLGIYSEQSGNVKFQSWNSPNTFSLTHLDTTYNLTITLTGEVKLQ</sequence>
<accession>A0A1I0RI31</accession>
<dbReference type="Proteomes" id="UP000199437">
    <property type="component" value="Unassembled WGS sequence"/>
</dbReference>
<feature type="coiled-coil region" evidence="1">
    <location>
        <begin position="26"/>
        <end position="74"/>
    </location>
</feature>
<dbReference type="GeneID" id="99988267"/>
<keyword evidence="1" id="KW-0175">Coiled coil</keyword>
<organism evidence="2 3">
    <name type="scientific">Roseivirga pacifica</name>
    <dbReference type="NCBI Taxonomy" id="1267423"/>
    <lineage>
        <taxon>Bacteria</taxon>
        <taxon>Pseudomonadati</taxon>
        <taxon>Bacteroidota</taxon>
        <taxon>Cytophagia</taxon>
        <taxon>Cytophagales</taxon>
        <taxon>Roseivirgaceae</taxon>
        <taxon>Roseivirga</taxon>
    </lineage>
</organism>